<organism evidence="12 13">
    <name type="scientific">Paenibacillus foliorum</name>
    <dbReference type="NCBI Taxonomy" id="2654974"/>
    <lineage>
        <taxon>Bacteria</taxon>
        <taxon>Bacillati</taxon>
        <taxon>Bacillota</taxon>
        <taxon>Bacilli</taxon>
        <taxon>Bacillales</taxon>
        <taxon>Paenibacillaceae</taxon>
        <taxon>Paenibacillus</taxon>
    </lineage>
</organism>
<evidence type="ECO:0000256" key="2">
    <source>
        <dbReference type="ARBA" id="ARBA00022448"/>
    </source>
</evidence>
<keyword evidence="6 12" id="KW-0067">ATP-binding</keyword>
<evidence type="ECO:0000259" key="10">
    <source>
        <dbReference type="PROSITE" id="PS50893"/>
    </source>
</evidence>
<dbReference type="Pfam" id="PF00005">
    <property type="entry name" value="ABC_tran"/>
    <property type="match status" value="1"/>
</dbReference>
<keyword evidence="5" id="KW-0547">Nucleotide-binding</keyword>
<evidence type="ECO:0000256" key="4">
    <source>
        <dbReference type="ARBA" id="ARBA00022692"/>
    </source>
</evidence>
<dbReference type="PROSITE" id="PS50929">
    <property type="entry name" value="ABC_TM1F"/>
    <property type="match status" value="1"/>
</dbReference>
<dbReference type="InterPro" id="IPR003439">
    <property type="entry name" value="ABC_transporter-like_ATP-bd"/>
</dbReference>
<reference evidence="12" key="1">
    <citation type="submission" date="2019-10" db="EMBL/GenBank/DDBJ databases">
        <title>Description of Paenibacillus glebae sp. nov.</title>
        <authorList>
            <person name="Carlier A."/>
            <person name="Qi S."/>
        </authorList>
    </citation>
    <scope>NUCLEOTIDE SEQUENCE</scope>
    <source>
        <strain evidence="12">LMG 31456</strain>
    </source>
</reference>
<feature type="transmembrane region" description="Helical" evidence="9">
    <location>
        <begin position="133"/>
        <end position="151"/>
    </location>
</feature>
<keyword evidence="3" id="KW-1003">Cell membrane</keyword>
<dbReference type="PANTHER" id="PTHR43394:SF1">
    <property type="entry name" value="ATP-BINDING CASSETTE SUB-FAMILY B MEMBER 10, MITOCHONDRIAL"/>
    <property type="match status" value="1"/>
</dbReference>
<dbReference type="GO" id="GO:0016887">
    <property type="term" value="F:ATP hydrolysis activity"/>
    <property type="evidence" value="ECO:0007669"/>
    <property type="project" value="InterPro"/>
</dbReference>
<evidence type="ECO:0000256" key="3">
    <source>
        <dbReference type="ARBA" id="ARBA00022475"/>
    </source>
</evidence>
<evidence type="ECO:0000256" key="5">
    <source>
        <dbReference type="ARBA" id="ARBA00022741"/>
    </source>
</evidence>
<dbReference type="GO" id="GO:0015421">
    <property type="term" value="F:ABC-type oligopeptide transporter activity"/>
    <property type="evidence" value="ECO:0007669"/>
    <property type="project" value="TreeGrafter"/>
</dbReference>
<keyword evidence="2" id="KW-0813">Transport</keyword>
<dbReference type="RefSeq" id="WP_171650275.1">
    <property type="nucleotide sequence ID" value="NZ_WHOD01000009.1"/>
</dbReference>
<evidence type="ECO:0000256" key="1">
    <source>
        <dbReference type="ARBA" id="ARBA00004651"/>
    </source>
</evidence>
<dbReference type="SUPFAM" id="SSF52540">
    <property type="entry name" value="P-loop containing nucleoside triphosphate hydrolases"/>
    <property type="match status" value="1"/>
</dbReference>
<dbReference type="InterPro" id="IPR036640">
    <property type="entry name" value="ABC1_TM_sf"/>
</dbReference>
<sequence length="600" mass="65219">MWKLTKYLKPYWLAVLLAPLFMLIEVYMDLLQPKFMASIVDVGIQNGDLAHIQQTGLLMVGTALIGLIGGIGCTYFSSTASQSFGADLRKELFIKVQSFSFRTLDTFKAGSLVTRLTNDVVQVQNVVLMTLRILVRAPLLVIGSLIMAITISPSLALVLAGVTPILLVVLITVIRKGFPLFSKVQKKLDSVNNVLQENLTGIRVVKAFVRADFENKRFGKSNEELMEIATKATRIVVLIMPLMMLIMNASIALVLWFGGMHVWNSSIQVGDLIAFLNYVTQMLFSLLMVSMVLMNVSRARASAERMNEVLEMETEISNSSTAKTNVIHSGEVVFDNVSFAYHTDSAADASISANVGADAEHRNSNDTKSLVLKGVSFTAQPGKTIAILGATGSGKTSLVNLIPRLYDTTAGRILIDGTDVKDIDLQHLRTRIGVVLQEAILFTGTIKENISFGKPDATQEEVEAAAMAAQAHDFIMGMPDGYQTVVGQRGVNLSGGQKQRISIARAILVKPPVLILDDSTSAVDLGTEARIQKALKEQSAQTTRIVIAQLISSVLEADTIIVLEDGQVVAEGNHEELYRSSAVYQDIYKSQLGEEAVAHG</sequence>
<comment type="subcellular location">
    <subcellularLocation>
        <location evidence="1">Cell membrane</location>
        <topology evidence="1">Multi-pass membrane protein</topology>
    </subcellularLocation>
</comment>
<feature type="transmembrane region" description="Helical" evidence="9">
    <location>
        <begin position="235"/>
        <end position="258"/>
    </location>
</feature>
<dbReference type="PROSITE" id="PS00211">
    <property type="entry name" value="ABC_TRANSPORTER_1"/>
    <property type="match status" value="1"/>
</dbReference>
<dbReference type="FunFam" id="1.20.1560.10:FF:000040">
    <property type="entry name" value="Multidrug ABC transporter ATP-binding protein"/>
    <property type="match status" value="1"/>
</dbReference>
<dbReference type="PANTHER" id="PTHR43394">
    <property type="entry name" value="ATP-DEPENDENT PERMEASE MDL1, MITOCHONDRIAL"/>
    <property type="match status" value="1"/>
</dbReference>
<proteinExistence type="predicted"/>
<dbReference type="Gene3D" id="1.20.1560.10">
    <property type="entry name" value="ABC transporter type 1, transmembrane domain"/>
    <property type="match status" value="1"/>
</dbReference>
<dbReference type="InterPro" id="IPR011527">
    <property type="entry name" value="ABC1_TM_dom"/>
</dbReference>
<keyword evidence="8 9" id="KW-0472">Membrane</keyword>
<dbReference type="GO" id="GO:0005886">
    <property type="term" value="C:plasma membrane"/>
    <property type="evidence" value="ECO:0007669"/>
    <property type="project" value="UniProtKB-SubCell"/>
</dbReference>
<name>A0A972GST1_9BACL</name>
<dbReference type="InterPro" id="IPR003593">
    <property type="entry name" value="AAA+_ATPase"/>
</dbReference>
<dbReference type="FunFam" id="3.40.50.300:FF:000221">
    <property type="entry name" value="Multidrug ABC transporter ATP-binding protein"/>
    <property type="match status" value="1"/>
</dbReference>
<dbReference type="GO" id="GO:0005524">
    <property type="term" value="F:ATP binding"/>
    <property type="evidence" value="ECO:0007669"/>
    <property type="project" value="UniProtKB-KW"/>
</dbReference>
<feature type="domain" description="ABC transporter" evidence="10">
    <location>
        <begin position="332"/>
        <end position="590"/>
    </location>
</feature>
<evidence type="ECO:0000256" key="8">
    <source>
        <dbReference type="ARBA" id="ARBA00023136"/>
    </source>
</evidence>
<dbReference type="EMBL" id="WHOD01000009">
    <property type="protein sequence ID" value="NOU92100.1"/>
    <property type="molecule type" value="Genomic_DNA"/>
</dbReference>
<dbReference type="InterPro" id="IPR017871">
    <property type="entry name" value="ABC_transporter-like_CS"/>
</dbReference>
<dbReference type="Pfam" id="PF00664">
    <property type="entry name" value="ABC_membrane"/>
    <property type="match status" value="1"/>
</dbReference>
<comment type="caution">
    <text evidence="12">The sequence shown here is derived from an EMBL/GenBank/DDBJ whole genome shotgun (WGS) entry which is preliminary data.</text>
</comment>
<dbReference type="CDD" id="cd18548">
    <property type="entry name" value="ABC_6TM_Tm287_like"/>
    <property type="match status" value="1"/>
</dbReference>
<evidence type="ECO:0000259" key="11">
    <source>
        <dbReference type="PROSITE" id="PS50929"/>
    </source>
</evidence>
<dbReference type="SMART" id="SM00382">
    <property type="entry name" value="AAA"/>
    <property type="match status" value="1"/>
</dbReference>
<keyword evidence="7 9" id="KW-1133">Transmembrane helix</keyword>
<evidence type="ECO:0000256" key="6">
    <source>
        <dbReference type="ARBA" id="ARBA00022840"/>
    </source>
</evidence>
<feature type="transmembrane region" description="Helical" evidence="9">
    <location>
        <begin position="278"/>
        <end position="296"/>
    </location>
</feature>
<dbReference type="InterPro" id="IPR039421">
    <property type="entry name" value="Type_1_exporter"/>
</dbReference>
<feature type="transmembrane region" description="Helical" evidence="9">
    <location>
        <begin position="157"/>
        <end position="178"/>
    </location>
</feature>
<keyword evidence="4 9" id="KW-0812">Transmembrane</keyword>
<keyword evidence="13" id="KW-1185">Reference proteome</keyword>
<accession>A0A972GST1</accession>
<evidence type="ECO:0000256" key="9">
    <source>
        <dbReference type="SAM" id="Phobius"/>
    </source>
</evidence>
<feature type="transmembrane region" description="Helical" evidence="9">
    <location>
        <begin position="56"/>
        <end position="76"/>
    </location>
</feature>
<dbReference type="AlphaFoldDB" id="A0A972GST1"/>
<dbReference type="InterPro" id="IPR027417">
    <property type="entry name" value="P-loop_NTPase"/>
</dbReference>
<dbReference type="SUPFAM" id="SSF90123">
    <property type="entry name" value="ABC transporter transmembrane region"/>
    <property type="match status" value="1"/>
</dbReference>
<gene>
    <name evidence="12" type="ORF">GC093_02470</name>
</gene>
<dbReference type="Proteomes" id="UP000641588">
    <property type="component" value="Unassembled WGS sequence"/>
</dbReference>
<feature type="transmembrane region" description="Helical" evidence="9">
    <location>
        <begin position="12"/>
        <end position="28"/>
    </location>
</feature>
<dbReference type="PROSITE" id="PS50893">
    <property type="entry name" value="ABC_TRANSPORTER_2"/>
    <property type="match status" value="1"/>
</dbReference>
<evidence type="ECO:0000313" key="12">
    <source>
        <dbReference type="EMBL" id="NOU92100.1"/>
    </source>
</evidence>
<protein>
    <submittedName>
        <fullName evidence="12">ATP-binding cassette domain-containing protein</fullName>
    </submittedName>
</protein>
<dbReference type="Gene3D" id="3.40.50.300">
    <property type="entry name" value="P-loop containing nucleotide triphosphate hydrolases"/>
    <property type="match status" value="1"/>
</dbReference>
<evidence type="ECO:0000256" key="7">
    <source>
        <dbReference type="ARBA" id="ARBA00022989"/>
    </source>
</evidence>
<feature type="domain" description="ABC transmembrane type-1" evidence="11">
    <location>
        <begin position="16"/>
        <end position="298"/>
    </location>
</feature>
<evidence type="ECO:0000313" key="13">
    <source>
        <dbReference type="Proteomes" id="UP000641588"/>
    </source>
</evidence>